<feature type="region of interest" description="Disordered" evidence="1">
    <location>
        <begin position="140"/>
        <end position="161"/>
    </location>
</feature>
<name>A0A815FY65_9BILA</name>
<dbReference type="AlphaFoldDB" id="A0A815FY65"/>
<reference evidence="2" key="1">
    <citation type="submission" date="2021-02" db="EMBL/GenBank/DDBJ databases">
        <authorList>
            <person name="Nowell W R."/>
        </authorList>
    </citation>
    <scope>NUCLEOTIDE SEQUENCE</scope>
</reference>
<proteinExistence type="predicted"/>
<organism evidence="2 3">
    <name type="scientific">Rotaria sordida</name>
    <dbReference type="NCBI Taxonomy" id="392033"/>
    <lineage>
        <taxon>Eukaryota</taxon>
        <taxon>Metazoa</taxon>
        <taxon>Spiralia</taxon>
        <taxon>Gnathifera</taxon>
        <taxon>Rotifera</taxon>
        <taxon>Eurotatoria</taxon>
        <taxon>Bdelloidea</taxon>
        <taxon>Philodinida</taxon>
        <taxon>Philodinidae</taxon>
        <taxon>Rotaria</taxon>
    </lineage>
</organism>
<dbReference type="OrthoDB" id="10039800at2759"/>
<dbReference type="EMBL" id="CAJNOO010003327">
    <property type="protein sequence ID" value="CAF1331438.1"/>
    <property type="molecule type" value="Genomic_DNA"/>
</dbReference>
<accession>A0A815FY65</accession>
<gene>
    <name evidence="2" type="ORF">RFH988_LOCUS31284</name>
</gene>
<evidence type="ECO:0000313" key="3">
    <source>
        <dbReference type="Proteomes" id="UP000663882"/>
    </source>
</evidence>
<comment type="caution">
    <text evidence="2">The sequence shown here is derived from an EMBL/GenBank/DDBJ whole genome shotgun (WGS) entry which is preliminary data.</text>
</comment>
<sequence length="298" mass="34038">MKWYTGQVNENSEISYNTHHIDNDDLLYGYILTHSNHETQSLLMRLQSSNDPRIHAALDDIRSRVAQFDISKTREDLHVFIRYLESRLRDLNNNNNDIINTYQQSDNISIKNRINESNKEILSSSSLSSSREFGRQYFRSSNTTNIHRSIPSGRSSQSGANQENATIFDDMLNTVLGLPKKGVTTLSSKQEKSTPLIQTQMTTNTITMNKTGRDIGKRLFESGTYKDPRLIYDVSLPKKGVTTLSSKQEKSTPLIQTQMTTNTITMNKTGRDIGKRLFESGTYKDPRLIYDGPRKIEK</sequence>
<evidence type="ECO:0000256" key="1">
    <source>
        <dbReference type="SAM" id="MobiDB-lite"/>
    </source>
</evidence>
<evidence type="ECO:0000313" key="2">
    <source>
        <dbReference type="EMBL" id="CAF1331438.1"/>
    </source>
</evidence>
<dbReference type="Proteomes" id="UP000663882">
    <property type="component" value="Unassembled WGS sequence"/>
</dbReference>
<protein>
    <submittedName>
        <fullName evidence="2">Uncharacterized protein</fullName>
    </submittedName>
</protein>